<feature type="non-terminal residue" evidence="2">
    <location>
        <position position="77"/>
    </location>
</feature>
<evidence type="ECO:0000256" key="1">
    <source>
        <dbReference type="SAM" id="MobiDB-lite"/>
    </source>
</evidence>
<feature type="compositionally biased region" description="Low complexity" evidence="1">
    <location>
        <begin position="22"/>
        <end position="39"/>
    </location>
</feature>
<dbReference type="AlphaFoldDB" id="A0A382Q2X2"/>
<protein>
    <submittedName>
        <fullName evidence="2">Uncharacterized protein</fullName>
    </submittedName>
</protein>
<feature type="non-terminal residue" evidence="2">
    <location>
        <position position="1"/>
    </location>
</feature>
<dbReference type="EMBL" id="UINC01111504">
    <property type="protein sequence ID" value="SVC79776.1"/>
    <property type="molecule type" value="Genomic_DNA"/>
</dbReference>
<proteinExistence type="predicted"/>
<sequence length="77" mass="8026">VKKIIVIFNIFFVSITITSCSGGTDDSLNSSTSSDTDTTAPILSEVTAVTTPTNDTTPNYTFSSTEEGTITYGGSCT</sequence>
<feature type="region of interest" description="Disordered" evidence="1">
    <location>
        <begin position="22"/>
        <end position="41"/>
    </location>
</feature>
<name>A0A382Q2X2_9ZZZZ</name>
<evidence type="ECO:0000313" key="2">
    <source>
        <dbReference type="EMBL" id="SVC79776.1"/>
    </source>
</evidence>
<gene>
    <name evidence="2" type="ORF">METZ01_LOCUS332630</name>
</gene>
<accession>A0A382Q2X2</accession>
<organism evidence="2">
    <name type="scientific">marine metagenome</name>
    <dbReference type="NCBI Taxonomy" id="408172"/>
    <lineage>
        <taxon>unclassified sequences</taxon>
        <taxon>metagenomes</taxon>
        <taxon>ecological metagenomes</taxon>
    </lineage>
</organism>
<reference evidence="2" key="1">
    <citation type="submission" date="2018-05" db="EMBL/GenBank/DDBJ databases">
        <authorList>
            <person name="Lanie J.A."/>
            <person name="Ng W.-L."/>
            <person name="Kazmierczak K.M."/>
            <person name="Andrzejewski T.M."/>
            <person name="Davidsen T.M."/>
            <person name="Wayne K.J."/>
            <person name="Tettelin H."/>
            <person name="Glass J.I."/>
            <person name="Rusch D."/>
            <person name="Podicherti R."/>
            <person name="Tsui H.-C.T."/>
            <person name="Winkler M.E."/>
        </authorList>
    </citation>
    <scope>NUCLEOTIDE SEQUENCE</scope>
</reference>